<dbReference type="AlphaFoldDB" id="A0A7J5TZS2"/>
<evidence type="ECO:0000313" key="2">
    <source>
        <dbReference type="Proteomes" id="UP000488299"/>
    </source>
</evidence>
<gene>
    <name evidence="1" type="ORF">F5984_08765</name>
</gene>
<name>A0A7J5TZS2_9BACT</name>
<accession>A0A7J5TZS2</accession>
<evidence type="ECO:0000313" key="1">
    <source>
        <dbReference type="EMBL" id="KAB7730917.1"/>
    </source>
</evidence>
<sequence>MFTSIQQKINKQLTRLYTKKGGAYPDYELLYDLVCDSKESPSWEKTKYLTKLYWALKDLSSEVYSDQSSIKSIDEANQTVTYTTQRFYNDKCGIETLPDRTVTIAPYKFVGLYSGKLKELIEREPVVTSHTKLDHYLSLPPFVSQFALEFKPPVGTRQVS</sequence>
<protein>
    <submittedName>
        <fullName evidence="1">Uncharacterized protein</fullName>
    </submittedName>
</protein>
<organism evidence="1 2">
    <name type="scientific">Rudanella paleaurantiibacter</name>
    <dbReference type="NCBI Taxonomy" id="2614655"/>
    <lineage>
        <taxon>Bacteria</taxon>
        <taxon>Pseudomonadati</taxon>
        <taxon>Bacteroidota</taxon>
        <taxon>Cytophagia</taxon>
        <taxon>Cytophagales</taxon>
        <taxon>Cytophagaceae</taxon>
        <taxon>Rudanella</taxon>
    </lineage>
</organism>
<dbReference type="EMBL" id="WELI01000003">
    <property type="protein sequence ID" value="KAB7730917.1"/>
    <property type="molecule type" value="Genomic_DNA"/>
</dbReference>
<comment type="caution">
    <text evidence="1">The sequence shown here is derived from an EMBL/GenBank/DDBJ whole genome shotgun (WGS) entry which is preliminary data.</text>
</comment>
<keyword evidence="2" id="KW-1185">Reference proteome</keyword>
<dbReference type="RefSeq" id="WP_152123905.1">
    <property type="nucleotide sequence ID" value="NZ_WELI01000003.1"/>
</dbReference>
<dbReference type="Proteomes" id="UP000488299">
    <property type="component" value="Unassembled WGS sequence"/>
</dbReference>
<reference evidence="1 2" key="1">
    <citation type="submission" date="2019-10" db="EMBL/GenBank/DDBJ databases">
        <title>Rudanella paleaurantiibacter sp. nov., isolated from sludge.</title>
        <authorList>
            <person name="Xu S.Q."/>
        </authorList>
    </citation>
    <scope>NUCLEOTIDE SEQUENCE [LARGE SCALE GENOMIC DNA]</scope>
    <source>
        <strain evidence="1 2">HX-22-17</strain>
    </source>
</reference>
<proteinExistence type="predicted"/>